<feature type="non-terminal residue" evidence="1">
    <location>
        <position position="1"/>
    </location>
</feature>
<gene>
    <name evidence="1" type="ORF">UW78_C0004G0038</name>
</gene>
<protein>
    <submittedName>
        <fullName evidence="1">Uncharacterized protein</fullName>
    </submittedName>
</protein>
<dbReference type="Proteomes" id="UP000034595">
    <property type="component" value="Unassembled WGS sequence"/>
</dbReference>
<name>A0A0G1KEL0_9BACT</name>
<organism evidence="1 2">
    <name type="scientific">Candidatus Azambacteria bacterium GW2011_GWA1_44_9</name>
    <dbReference type="NCBI Taxonomy" id="1618610"/>
    <lineage>
        <taxon>Bacteria</taxon>
        <taxon>Candidatus Azamiibacteriota</taxon>
    </lineage>
</organism>
<comment type="caution">
    <text evidence="1">The sequence shown here is derived from an EMBL/GenBank/DDBJ whole genome shotgun (WGS) entry which is preliminary data.</text>
</comment>
<dbReference type="EMBL" id="LCJQ01000004">
    <property type="protein sequence ID" value="KKT81990.1"/>
    <property type="molecule type" value="Genomic_DNA"/>
</dbReference>
<reference evidence="1 2" key="1">
    <citation type="journal article" date="2015" name="Nature">
        <title>rRNA introns, odd ribosomes, and small enigmatic genomes across a large radiation of phyla.</title>
        <authorList>
            <person name="Brown C.T."/>
            <person name="Hug L.A."/>
            <person name="Thomas B.C."/>
            <person name="Sharon I."/>
            <person name="Castelle C.J."/>
            <person name="Singh A."/>
            <person name="Wilkins M.J."/>
            <person name="Williams K.H."/>
            <person name="Banfield J.F."/>
        </authorList>
    </citation>
    <scope>NUCLEOTIDE SEQUENCE [LARGE SCALE GENOMIC DNA]</scope>
</reference>
<proteinExistence type="predicted"/>
<dbReference type="AlphaFoldDB" id="A0A0G1KEL0"/>
<accession>A0A0G1KEL0</accession>
<evidence type="ECO:0000313" key="1">
    <source>
        <dbReference type="EMBL" id="KKT81990.1"/>
    </source>
</evidence>
<evidence type="ECO:0000313" key="2">
    <source>
        <dbReference type="Proteomes" id="UP000034595"/>
    </source>
</evidence>
<sequence length="123" mass="13085">LILTWLVGHGKAVGVLESRIVGEGSNYEIVATTLVPNVGTLVYAVDLDGNKEKADVLAEYPMKGYKVERVGKKTYLLPMNTIVTTDNKGETFFVSEDREIVSVPMALNAGGPVNPPLGGPGPD</sequence>